<sequence>MYNRQQREQLGTSAGLSAIAHHYLLPGILLTILATPTERS</sequence>
<keyword evidence="1" id="KW-0812">Transmembrane</keyword>
<feature type="transmembrane region" description="Helical" evidence="1">
    <location>
        <begin position="12"/>
        <end position="34"/>
    </location>
</feature>
<protein>
    <submittedName>
        <fullName evidence="2">Uncharacterized protein</fullName>
    </submittedName>
</protein>
<evidence type="ECO:0000256" key="1">
    <source>
        <dbReference type="SAM" id="Phobius"/>
    </source>
</evidence>
<keyword evidence="1" id="KW-1133">Transmembrane helix</keyword>
<proteinExistence type="predicted"/>
<name>A0A563W269_9CYAN</name>
<dbReference type="EMBL" id="CAACVJ010000607">
    <property type="protein sequence ID" value="VEP17804.1"/>
    <property type="molecule type" value="Genomic_DNA"/>
</dbReference>
<evidence type="ECO:0000313" key="2">
    <source>
        <dbReference type="EMBL" id="VEP17804.1"/>
    </source>
</evidence>
<keyword evidence="1" id="KW-0472">Membrane</keyword>
<dbReference type="AlphaFoldDB" id="A0A563W269"/>
<gene>
    <name evidence="2" type="ORF">H1P_6450003</name>
</gene>
<keyword evidence="3" id="KW-1185">Reference proteome</keyword>
<organism evidence="2 3">
    <name type="scientific">Hyella patelloides LEGE 07179</name>
    <dbReference type="NCBI Taxonomy" id="945734"/>
    <lineage>
        <taxon>Bacteria</taxon>
        <taxon>Bacillati</taxon>
        <taxon>Cyanobacteriota</taxon>
        <taxon>Cyanophyceae</taxon>
        <taxon>Pleurocapsales</taxon>
        <taxon>Hyellaceae</taxon>
        <taxon>Hyella</taxon>
    </lineage>
</organism>
<dbReference type="Proteomes" id="UP000320055">
    <property type="component" value="Unassembled WGS sequence"/>
</dbReference>
<evidence type="ECO:0000313" key="3">
    <source>
        <dbReference type="Proteomes" id="UP000320055"/>
    </source>
</evidence>
<accession>A0A563W269</accession>
<reference evidence="2 3" key="1">
    <citation type="submission" date="2019-01" db="EMBL/GenBank/DDBJ databases">
        <authorList>
            <person name="Brito A."/>
        </authorList>
    </citation>
    <scope>NUCLEOTIDE SEQUENCE [LARGE SCALE GENOMIC DNA]</scope>
    <source>
        <strain evidence="2">1</strain>
    </source>
</reference>